<name>A0ABY7QWS2_9ACTN</name>
<evidence type="ECO:0000256" key="2">
    <source>
        <dbReference type="ARBA" id="ARBA00022679"/>
    </source>
</evidence>
<dbReference type="GO" id="GO:0016757">
    <property type="term" value="F:glycosyltransferase activity"/>
    <property type="evidence" value="ECO:0007669"/>
    <property type="project" value="UniProtKB-KW"/>
</dbReference>
<feature type="domain" description="Glycosyltransferase subfamily 4-like N-terminal" evidence="4">
    <location>
        <begin position="18"/>
        <end position="180"/>
    </location>
</feature>
<keyword evidence="6" id="KW-1185">Reference proteome</keyword>
<dbReference type="RefSeq" id="WP_271417698.1">
    <property type="nucleotide sequence ID" value="NZ_CP115668.1"/>
</dbReference>
<dbReference type="EMBL" id="CP115668">
    <property type="protein sequence ID" value="WCC79498.1"/>
    <property type="molecule type" value="Genomic_DNA"/>
</dbReference>
<reference evidence="5 6" key="2">
    <citation type="submission" date="2023-06" db="EMBL/GenBank/DDBJ databases">
        <title>The Gram-positive Non-spore-bearing Anaerobic Bacilli of Human Feces.</title>
        <authorList>
            <person name="Eggerth A.H."/>
        </authorList>
    </citation>
    <scope>NUCLEOTIDE SEQUENCE [LARGE SCALE GENOMIC DNA]</scope>
    <source>
        <strain evidence="5 6">CBA3108</strain>
    </source>
</reference>
<feature type="region of interest" description="Disordered" evidence="3">
    <location>
        <begin position="375"/>
        <end position="417"/>
    </location>
</feature>
<dbReference type="Pfam" id="PF13692">
    <property type="entry name" value="Glyco_trans_1_4"/>
    <property type="match status" value="1"/>
</dbReference>
<dbReference type="InterPro" id="IPR028098">
    <property type="entry name" value="Glyco_trans_4-like_N"/>
</dbReference>
<keyword evidence="1 5" id="KW-0328">Glycosyltransferase</keyword>
<dbReference type="PANTHER" id="PTHR45947">
    <property type="entry name" value="SULFOQUINOVOSYL TRANSFERASE SQD2"/>
    <property type="match status" value="1"/>
</dbReference>
<dbReference type="EC" id="2.4.-.-" evidence="5"/>
<dbReference type="InterPro" id="IPR050194">
    <property type="entry name" value="Glycosyltransferase_grp1"/>
</dbReference>
<evidence type="ECO:0000313" key="6">
    <source>
        <dbReference type="Proteomes" id="UP001212097"/>
    </source>
</evidence>
<dbReference type="SUPFAM" id="SSF53756">
    <property type="entry name" value="UDP-Glycosyltransferase/glycogen phosphorylase"/>
    <property type="match status" value="1"/>
</dbReference>
<keyword evidence="2 5" id="KW-0808">Transferase</keyword>
<sequence>MTTLRIAQLANFVGPVSGGMKVAIDALGKGYVAAGHERILVIPGPKDRISESESGITVEIAAPRISASYRMIATPWRALDILDRFRPTSIESSDKWTLTPAAGWAARRGIGSVLFSHERLDDMLAMWIRRQFGVAAVVGALDRRLSKSFDVVVVTSDYSAGEFADTGAHLVKVPLGVDLETFNPDKREPGMSTPHPDGVLRLCYVGRMSHEKSPQMAVAAAAELHRRGIPLRLDMYGVGPDEDAMKEQAGDAPVFFNGFVAGRDEVARRFAAADIAMSVCPAETFGLASLEALACGTPVVTANSGGAHEIVDTSSGEAGTPDADGLADATQRLMARLGPDLRVAARRRAEQFTWDASVDKMLAIHSEIAARPGTKPYWKQKLKDRHDARSGVDDPLAPHTDTQHTDTRQNDEPQERR</sequence>
<evidence type="ECO:0000259" key="4">
    <source>
        <dbReference type="Pfam" id="PF13439"/>
    </source>
</evidence>
<proteinExistence type="predicted"/>
<reference evidence="5 6" key="1">
    <citation type="submission" date="2023-01" db="EMBL/GenBank/DDBJ databases">
        <authorList>
            <person name="Lee S.H."/>
            <person name="Jung H.S."/>
            <person name="Yun J.U."/>
        </authorList>
    </citation>
    <scope>NUCLEOTIDE SEQUENCE [LARGE SCALE GENOMIC DNA]</scope>
    <source>
        <strain evidence="5 6">CBA3108</strain>
    </source>
</reference>
<protein>
    <submittedName>
        <fullName evidence="5">Glycosyltransferase</fullName>
        <ecNumber evidence="5">2.4.-.-</ecNumber>
    </submittedName>
</protein>
<gene>
    <name evidence="5" type="ORF">O6R08_08245</name>
</gene>
<dbReference type="Proteomes" id="UP001212097">
    <property type="component" value="Chromosome"/>
</dbReference>
<accession>A0ABY7QWS2</accession>
<evidence type="ECO:0000256" key="3">
    <source>
        <dbReference type="SAM" id="MobiDB-lite"/>
    </source>
</evidence>
<dbReference type="Pfam" id="PF13439">
    <property type="entry name" value="Glyco_transf_4"/>
    <property type="match status" value="1"/>
</dbReference>
<evidence type="ECO:0000313" key="5">
    <source>
        <dbReference type="EMBL" id="WCC79498.1"/>
    </source>
</evidence>
<dbReference type="PANTHER" id="PTHR45947:SF3">
    <property type="entry name" value="SULFOQUINOVOSYL TRANSFERASE SQD2"/>
    <property type="match status" value="1"/>
</dbReference>
<organism evidence="5 6">
    <name type="scientific">Cutibacterium equinum</name>
    <dbReference type="NCBI Taxonomy" id="3016342"/>
    <lineage>
        <taxon>Bacteria</taxon>
        <taxon>Bacillati</taxon>
        <taxon>Actinomycetota</taxon>
        <taxon>Actinomycetes</taxon>
        <taxon>Propionibacteriales</taxon>
        <taxon>Propionibacteriaceae</taxon>
        <taxon>Cutibacterium</taxon>
    </lineage>
</organism>
<evidence type="ECO:0000256" key="1">
    <source>
        <dbReference type="ARBA" id="ARBA00022676"/>
    </source>
</evidence>
<feature type="compositionally biased region" description="Basic and acidic residues" evidence="3">
    <location>
        <begin position="401"/>
        <end position="417"/>
    </location>
</feature>
<dbReference type="Gene3D" id="3.40.50.2000">
    <property type="entry name" value="Glycogen Phosphorylase B"/>
    <property type="match status" value="2"/>
</dbReference>